<keyword evidence="1" id="KW-0812">Transmembrane</keyword>
<dbReference type="AlphaFoldDB" id="A0AB33XY24"/>
<proteinExistence type="predicted"/>
<dbReference type="EMBL" id="AMQX01000002">
    <property type="protein sequence ID" value="EKS53165.1"/>
    <property type="molecule type" value="Genomic_DNA"/>
</dbReference>
<keyword evidence="1" id="KW-1133">Transmembrane helix</keyword>
<sequence length="54" mass="6140">MAAKVSAFLALSFHRNGVRVMIVFQGYTLVSTIIEVSVILHHRFDDTYDMTPLQ</sequence>
<reference evidence="2 3" key="1">
    <citation type="journal article" date="2013" name="Genome Announc.">
        <title>Draft Genome Sequence of Staphylococcus simulans UMC-CNS-990, Isolated from a Case of Chronic Bovine Mastitis.</title>
        <authorList>
            <person name="Calcutt M.J."/>
            <person name="Foecking M.F."/>
            <person name="Hsieh H.Y."/>
            <person name="Perry J."/>
            <person name="Stewart G.C."/>
            <person name="Middleton J.R."/>
        </authorList>
    </citation>
    <scope>NUCLEOTIDE SEQUENCE [LARGE SCALE GENOMIC DNA]</scope>
    <source>
        <strain evidence="2 3">LRHMDP3</strain>
    </source>
</reference>
<comment type="caution">
    <text evidence="2">The sequence shown here is derived from an EMBL/GenBank/DDBJ whole genome shotgun (WGS) entry which is preliminary data.</text>
</comment>
<feature type="transmembrane region" description="Helical" evidence="1">
    <location>
        <begin position="20"/>
        <end position="40"/>
    </location>
</feature>
<keyword evidence="1" id="KW-0472">Membrane</keyword>
<protein>
    <submittedName>
        <fullName evidence="2">Uncharacterized protein</fullName>
    </submittedName>
</protein>
<name>A0AB33XY24_LACRH</name>
<evidence type="ECO:0000313" key="3">
    <source>
        <dbReference type="Proteomes" id="UP000009352"/>
    </source>
</evidence>
<evidence type="ECO:0000256" key="1">
    <source>
        <dbReference type="SAM" id="Phobius"/>
    </source>
</evidence>
<accession>A0AB33XY24</accession>
<dbReference type="Proteomes" id="UP000009352">
    <property type="component" value="Unassembled WGS sequence"/>
</dbReference>
<organism evidence="2 3">
    <name type="scientific">Lacticaseibacillus rhamnosus LRHMDP3</name>
    <dbReference type="NCBI Taxonomy" id="1203259"/>
    <lineage>
        <taxon>Bacteria</taxon>
        <taxon>Bacillati</taxon>
        <taxon>Bacillota</taxon>
        <taxon>Bacilli</taxon>
        <taxon>Lactobacillales</taxon>
        <taxon>Lactobacillaceae</taxon>
        <taxon>Lacticaseibacillus</taxon>
    </lineage>
</organism>
<evidence type="ECO:0000313" key="2">
    <source>
        <dbReference type="EMBL" id="EKS53165.1"/>
    </source>
</evidence>
<gene>
    <name evidence="2" type="ORF">LRHMDP3_543</name>
</gene>